<dbReference type="InterPro" id="IPR013740">
    <property type="entry name" value="Redoxin"/>
</dbReference>
<feature type="domain" description="Thioredoxin" evidence="5">
    <location>
        <begin position="51"/>
        <end position="192"/>
    </location>
</feature>
<evidence type="ECO:0000256" key="1">
    <source>
        <dbReference type="ARBA" id="ARBA00004196"/>
    </source>
</evidence>
<evidence type="ECO:0000256" key="2">
    <source>
        <dbReference type="ARBA" id="ARBA00022748"/>
    </source>
</evidence>
<feature type="transmembrane region" description="Helical" evidence="4">
    <location>
        <begin position="12"/>
        <end position="33"/>
    </location>
</feature>
<keyword evidence="2" id="KW-0201">Cytochrome c-type biogenesis</keyword>
<evidence type="ECO:0000313" key="7">
    <source>
        <dbReference type="Proteomes" id="UP000502421"/>
    </source>
</evidence>
<gene>
    <name evidence="6" type="ORF">HF329_03165</name>
</gene>
<dbReference type="PROSITE" id="PS51352">
    <property type="entry name" value="THIOREDOXIN_2"/>
    <property type="match status" value="1"/>
</dbReference>
<evidence type="ECO:0000259" key="5">
    <source>
        <dbReference type="PROSITE" id="PS51352"/>
    </source>
</evidence>
<evidence type="ECO:0000256" key="4">
    <source>
        <dbReference type="SAM" id="Phobius"/>
    </source>
</evidence>
<organism evidence="6 7">
    <name type="scientific">Chitinophaga oryzae</name>
    <dbReference type="NCBI Taxonomy" id="2725414"/>
    <lineage>
        <taxon>Bacteria</taxon>
        <taxon>Pseudomonadati</taxon>
        <taxon>Bacteroidota</taxon>
        <taxon>Chitinophagia</taxon>
        <taxon>Chitinophagales</taxon>
        <taxon>Chitinophagaceae</taxon>
        <taxon>Chitinophaga</taxon>
    </lineage>
</organism>
<dbReference type="Gene3D" id="3.40.30.10">
    <property type="entry name" value="Glutaredoxin"/>
    <property type="match status" value="1"/>
</dbReference>
<comment type="subcellular location">
    <subcellularLocation>
        <location evidence="1">Cell envelope</location>
    </subcellularLocation>
</comment>
<proteinExistence type="predicted"/>
<dbReference type="InterPro" id="IPR013766">
    <property type="entry name" value="Thioredoxin_domain"/>
</dbReference>
<dbReference type="GO" id="GO:0030313">
    <property type="term" value="C:cell envelope"/>
    <property type="evidence" value="ECO:0007669"/>
    <property type="project" value="UniProtKB-SubCell"/>
</dbReference>
<dbReference type="SUPFAM" id="SSF52833">
    <property type="entry name" value="Thioredoxin-like"/>
    <property type="match status" value="1"/>
</dbReference>
<keyword evidence="4" id="KW-0472">Membrane</keyword>
<name>A0AAE6ZCK9_9BACT</name>
<dbReference type="InterPro" id="IPR036249">
    <property type="entry name" value="Thioredoxin-like_sf"/>
</dbReference>
<evidence type="ECO:0000313" key="6">
    <source>
        <dbReference type="EMBL" id="QJB30353.1"/>
    </source>
</evidence>
<keyword evidence="4" id="KW-0812">Transmembrane</keyword>
<accession>A0AAE6ZCK9</accession>
<dbReference type="RefSeq" id="WP_168802635.1">
    <property type="nucleotide sequence ID" value="NZ_CP051205.1"/>
</dbReference>
<dbReference type="GO" id="GO:0017004">
    <property type="term" value="P:cytochrome complex assembly"/>
    <property type="evidence" value="ECO:0007669"/>
    <property type="project" value="UniProtKB-KW"/>
</dbReference>
<protein>
    <submittedName>
        <fullName evidence="6">TlpA family protein disulfide reductase</fullName>
    </submittedName>
</protein>
<keyword evidence="4" id="KW-1133">Transmembrane helix</keyword>
<dbReference type="PROSITE" id="PS00194">
    <property type="entry name" value="THIOREDOXIN_1"/>
    <property type="match status" value="1"/>
</dbReference>
<dbReference type="PANTHER" id="PTHR42852">
    <property type="entry name" value="THIOL:DISULFIDE INTERCHANGE PROTEIN DSBE"/>
    <property type="match status" value="1"/>
</dbReference>
<reference evidence="7" key="1">
    <citation type="submission" date="2020-04" db="EMBL/GenBank/DDBJ databases">
        <authorList>
            <person name="Kittiwongwattana C."/>
        </authorList>
    </citation>
    <scope>NUCLEOTIDE SEQUENCE [LARGE SCALE GENOMIC DNA]</scope>
    <source>
        <strain evidence="7">1310</strain>
    </source>
</reference>
<dbReference type="CDD" id="cd02966">
    <property type="entry name" value="TlpA_like_family"/>
    <property type="match status" value="1"/>
</dbReference>
<keyword evidence="3" id="KW-0676">Redox-active center</keyword>
<sequence length="195" mass="21710">MRRSSFSVSNVIYTLLLGGLLAILFIPGGKVWFLQQLMKVGLFQPAVPKTADDAWPAPEMLFRNAATGEPVALSSLKGKVVFINFWATWCPPCRAEMPSVDRLYRQWKDNPGMAFLIVDADGQPEKAAAFMRDNGYVLPVVMLTGNVPQNVYDGTLPTTLIIDKAGRIVFRETGAADYSSRRLEKYIQRLLAKKP</sequence>
<dbReference type="Pfam" id="PF08534">
    <property type="entry name" value="Redoxin"/>
    <property type="match status" value="1"/>
</dbReference>
<dbReference type="AlphaFoldDB" id="A0AAE6ZCK9"/>
<dbReference type="PANTHER" id="PTHR42852:SF17">
    <property type="entry name" value="THIOREDOXIN-LIKE PROTEIN HI_1115"/>
    <property type="match status" value="1"/>
</dbReference>
<dbReference type="Proteomes" id="UP000502421">
    <property type="component" value="Chromosome"/>
</dbReference>
<evidence type="ECO:0000256" key="3">
    <source>
        <dbReference type="ARBA" id="ARBA00023284"/>
    </source>
</evidence>
<dbReference type="GO" id="GO:0016491">
    <property type="term" value="F:oxidoreductase activity"/>
    <property type="evidence" value="ECO:0007669"/>
    <property type="project" value="InterPro"/>
</dbReference>
<dbReference type="EMBL" id="CP051205">
    <property type="protein sequence ID" value="QJB30353.1"/>
    <property type="molecule type" value="Genomic_DNA"/>
</dbReference>
<dbReference type="KEGG" id="coy:HF329_03165"/>
<dbReference type="InterPro" id="IPR017937">
    <property type="entry name" value="Thioredoxin_CS"/>
</dbReference>
<dbReference type="InterPro" id="IPR050553">
    <property type="entry name" value="Thioredoxin_ResA/DsbE_sf"/>
</dbReference>